<dbReference type="Proteomes" id="UP001286456">
    <property type="component" value="Unassembled WGS sequence"/>
</dbReference>
<keyword evidence="2" id="KW-1185">Reference proteome</keyword>
<evidence type="ECO:0000313" key="1">
    <source>
        <dbReference type="EMBL" id="KAK3320110.1"/>
    </source>
</evidence>
<gene>
    <name evidence="1" type="ORF">B0T19DRAFT_281482</name>
</gene>
<proteinExistence type="predicted"/>
<dbReference type="EMBL" id="JAUEPO010000006">
    <property type="protein sequence ID" value="KAK3320110.1"/>
    <property type="molecule type" value="Genomic_DNA"/>
</dbReference>
<reference evidence="1" key="1">
    <citation type="journal article" date="2023" name="Mol. Phylogenet. Evol.">
        <title>Genome-scale phylogeny and comparative genomics of the fungal order Sordariales.</title>
        <authorList>
            <person name="Hensen N."/>
            <person name="Bonometti L."/>
            <person name="Westerberg I."/>
            <person name="Brannstrom I.O."/>
            <person name="Guillou S."/>
            <person name="Cros-Aarteil S."/>
            <person name="Calhoun S."/>
            <person name="Haridas S."/>
            <person name="Kuo A."/>
            <person name="Mondo S."/>
            <person name="Pangilinan J."/>
            <person name="Riley R."/>
            <person name="LaButti K."/>
            <person name="Andreopoulos B."/>
            <person name="Lipzen A."/>
            <person name="Chen C."/>
            <person name="Yan M."/>
            <person name="Daum C."/>
            <person name="Ng V."/>
            <person name="Clum A."/>
            <person name="Steindorff A."/>
            <person name="Ohm R.A."/>
            <person name="Martin F."/>
            <person name="Silar P."/>
            <person name="Natvig D.O."/>
            <person name="Lalanne C."/>
            <person name="Gautier V."/>
            <person name="Ament-Velasquez S.L."/>
            <person name="Kruys A."/>
            <person name="Hutchinson M.I."/>
            <person name="Powell A.J."/>
            <person name="Barry K."/>
            <person name="Miller A.N."/>
            <person name="Grigoriev I.V."/>
            <person name="Debuchy R."/>
            <person name="Gladieux P."/>
            <person name="Hiltunen Thoren M."/>
            <person name="Johannesson H."/>
        </authorList>
    </citation>
    <scope>NUCLEOTIDE SEQUENCE</scope>
    <source>
        <strain evidence="1">SMH4131-1</strain>
    </source>
</reference>
<evidence type="ECO:0000313" key="2">
    <source>
        <dbReference type="Proteomes" id="UP001286456"/>
    </source>
</evidence>
<reference evidence="1" key="2">
    <citation type="submission" date="2023-06" db="EMBL/GenBank/DDBJ databases">
        <authorList>
            <consortium name="Lawrence Berkeley National Laboratory"/>
            <person name="Haridas S."/>
            <person name="Hensen N."/>
            <person name="Bonometti L."/>
            <person name="Westerberg I."/>
            <person name="Brannstrom I.O."/>
            <person name="Guillou S."/>
            <person name="Cros-Aarteil S."/>
            <person name="Calhoun S."/>
            <person name="Kuo A."/>
            <person name="Mondo S."/>
            <person name="Pangilinan J."/>
            <person name="Riley R."/>
            <person name="Labutti K."/>
            <person name="Andreopoulos B."/>
            <person name="Lipzen A."/>
            <person name="Chen C."/>
            <person name="Yanf M."/>
            <person name="Daum C."/>
            <person name="Ng V."/>
            <person name="Clum A."/>
            <person name="Steindorff A."/>
            <person name="Ohm R."/>
            <person name="Martin F."/>
            <person name="Silar P."/>
            <person name="Natvig D."/>
            <person name="Lalanne C."/>
            <person name="Gautier V."/>
            <person name="Ament-Velasquez S.L."/>
            <person name="Kruys A."/>
            <person name="Hutchinson M.I."/>
            <person name="Powell A.J."/>
            <person name="Barry K."/>
            <person name="Miller A.N."/>
            <person name="Grigoriev I.V."/>
            <person name="Debuchy R."/>
            <person name="Gladieux P."/>
            <person name="Thoren M.H."/>
            <person name="Johannesson H."/>
        </authorList>
    </citation>
    <scope>NUCLEOTIDE SEQUENCE</scope>
    <source>
        <strain evidence="1">SMH4131-1</strain>
    </source>
</reference>
<protein>
    <submittedName>
        <fullName evidence="1">Uncharacterized protein</fullName>
    </submittedName>
</protein>
<sequence>MTIRGKERPNILNRARAKSSASVGIRGEVSLSSTCSEIWWANGTRKAAALLEGRGWSRFREKRKSALGVEIVRMPPVILNQVGEVGDAFLPWPFNLHQRPAPILSPIDSSGENGKMEAQPTNRGSSEFAAVCSETIHAVNLKKRKQPLYPCMSFNTWEKKKKAGCLGNQGALSPPTACMCKLFFFFSFSDFNTQSKVGIATFCFERRVGWVFDEVVSKVHDVVVKKR</sequence>
<organism evidence="1 2">
    <name type="scientific">Cercophora scortea</name>
    <dbReference type="NCBI Taxonomy" id="314031"/>
    <lineage>
        <taxon>Eukaryota</taxon>
        <taxon>Fungi</taxon>
        <taxon>Dikarya</taxon>
        <taxon>Ascomycota</taxon>
        <taxon>Pezizomycotina</taxon>
        <taxon>Sordariomycetes</taxon>
        <taxon>Sordariomycetidae</taxon>
        <taxon>Sordariales</taxon>
        <taxon>Lasiosphaeriaceae</taxon>
        <taxon>Cercophora</taxon>
    </lineage>
</organism>
<comment type="caution">
    <text evidence="1">The sequence shown here is derived from an EMBL/GenBank/DDBJ whole genome shotgun (WGS) entry which is preliminary data.</text>
</comment>
<accession>A0AAE0I7V7</accession>
<dbReference type="AlphaFoldDB" id="A0AAE0I7V7"/>
<name>A0AAE0I7V7_9PEZI</name>